<comment type="caution">
    <text evidence="3">The sequence shown here is derived from an EMBL/GenBank/DDBJ whole genome shotgun (WGS) entry which is preliminary data.</text>
</comment>
<evidence type="ECO:0000313" key="4">
    <source>
        <dbReference type="Proteomes" id="UP000436088"/>
    </source>
</evidence>
<feature type="compositionally biased region" description="Low complexity" evidence="1">
    <location>
        <begin position="158"/>
        <end position="171"/>
    </location>
</feature>
<evidence type="ECO:0000313" key="3">
    <source>
        <dbReference type="EMBL" id="KAE8696352.1"/>
    </source>
</evidence>
<dbReference type="Pfam" id="PF24747">
    <property type="entry name" value="Zn-ribbon_GIR1"/>
    <property type="match status" value="1"/>
</dbReference>
<proteinExistence type="predicted"/>
<dbReference type="PANTHER" id="PTHR33177">
    <property type="entry name" value="PUTATIVE-RELATED"/>
    <property type="match status" value="1"/>
</dbReference>
<evidence type="ECO:0000256" key="1">
    <source>
        <dbReference type="SAM" id="MobiDB-lite"/>
    </source>
</evidence>
<feature type="region of interest" description="Disordered" evidence="1">
    <location>
        <begin position="140"/>
        <end position="171"/>
    </location>
</feature>
<name>A0A6A2ZZ02_HIBSY</name>
<gene>
    <name evidence="3" type="ORF">F3Y22_tig00110674pilonHSYRG00051</name>
</gene>
<protein>
    <submittedName>
        <fullName evidence="3">SAUR-like auxin-responsive protein family</fullName>
    </submittedName>
</protein>
<organism evidence="3 4">
    <name type="scientific">Hibiscus syriacus</name>
    <name type="common">Rose of Sharon</name>
    <dbReference type="NCBI Taxonomy" id="106335"/>
    <lineage>
        <taxon>Eukaryota</taxon>
        <taxon>Viridiplantae</taxon>
        <taxon>Streptophyta</taxon>
        <taxon>Embryophyta</taxon>
        <taxon>Tracheophyta</taxon>
        <taxon>Spermatophyta</taxon>
        <taxon>Magnoliopsida</taxon>
        <taxon>eudicotyledons</taxon>
        <taxon>Gunneridae</taxon>
        <taxon>Pentapetalae</taxon>
        <taxon>rosids</taxon>
        <taxon>malvids</taxon>
        <taxon>Malvales</taxon>
        <taxon>Malvaceae</taxon>
        <taxon>Malvoideae</taxon>
        <taxon>Hibiscus</taxon>
    </lineage>
</organism>
<sequence>MAAQVSSSLVRVLSGHMEEQQQNKIHTGNSDILITKDLLGNLSKAKTDLEFKATGKVEARNCSSSPLSSSPKSPLSDGKGKNPLPNFLQDSKLQDLNFPPINLFEEMTTSLDLKLQSCPTPSLYQSVCTLDKVKHALERAEKGTAKKRSPSPTPPQPAAQTTTSSSSSKPKMFAAACPGCLLYVIASNTNPRCPRCDSFVPSSPPMKKPRLDLNSSF</sequence>
<dbReference type="InterPro" id="IPR056440">
    <property type="entry name" value="Zn-ribbon_GIR1"/>
</dbReference>
<feature type="compositionally biased region" description="Low complexity" evidence="1">
    <location>
        <begin position="63"/>
        <end position="76"/>
    </location>
</feature>
<dbReference type="InterPro" id="IPR055281">
    <property type="entry name" value="GIR1-2/SIED1"/>
</dbReference>
<dbReference type="AlphaFoldDB" id="A0A6A2ZZ02"/>
<feature type="region of interest" description="Disordered" evidence="1">
    <location>
        <begin position="60"/>
        <end position="91"/>
    </location>
</feature>
<evidence type="ECO:0000259" key="2">
    <source>
        <dbReference type="Pfam" id="PF24747"/>
    </source>
</evidence>
<dbReference type="Proteomes" id="UP000436088">
    <property type="component" value="Unassembled WGS sequence"/>
</dbReference>
<accession>A0A6A2ZZ02</accession>
<dbReference type="EMBL" id="VEPZ02001068">
    <property type="protein sequence ID" value="KAE8696352.1"/>
    <property type="molecule type" value="Genomic_DNA"/>
</dbReference>
<feature type="region of interest" description="Disordered" evidence="1">
    <location>
        <begin position="196"/>
        <end position="217"/>
    </location>
</feature>
<feature type="domain" description="GIR1-like zinc ribbon" evidence="2">
    <location>
        <begin position="174"/>
        <end position="200"/>
    </location>
</feature>
<dbReference type="PANTHER" id="PTHR33177:SF27">
    <property type="entry name" value="INTEGRATOR COMPLEX SUBUNIT 6 HOMOLOG"/>
    <property type="match status" value="1"/>
</dbReference>
<reference evidence="3" key="1">
    <citation type="submission" date="2019-09" db="EMBL/GenBank/DDBJ databases">
        <title>Draft genome information of white flower Hibiscus syriacus.</title>
        <authorList>
            <person name="Kim Y.-M."/>
        </authorList>
    </citation>
    <scope>NUCLEOTIDE SEQUENCE [LARGE SCALE GENOMIC DNA]</scope>
    <source>
        <strain evidence="3">YM2019G1</strain>
    </source>
</reference>
<keyword evidence="4" id="KW-1185">Reference proteome</keyword>